<feature type="transmembrane region" description="Helical" evidence="10">
    <location>
        <begin position="130"/>
        <end position="150"/>
    </location>
</feature>
<name>A0A9W8HZM0_9FUNG</name>
<dbReference type="Pfam" id="PF01529">
    <property type="entry name" value="DHHC"/>
    <property type="match status" value="1"/>
</dbReference>
<dbReference type="GO" id="GO:0005794">
    <property type="term" value="C:Golgi apparatus"/>
    <property type="evidence" value="ECO:0007669"/>
    <property type="project" value="TreeGrafter"/>
</dbReference>
<feature type="transmembrane region" description="Helical" evidence="10">
    <location>
        <begin position="105"/>
        <end position="124"/>
    </location>
</feature>
<keyword evidence="3 10" id="KW-0812">Transmembrane</keyword>
<protein>
    <recommendedName>
        <fullName evidence="10">Palmitoyltransferase</fullName>
        <ecNumber evidence="10">2.3.1.225</ecNumber>
    </recommendedName>
</protein>
<sequence length="405" mass="45704">MLIAPESNPTKALTYFLLWPFSVFWALAALGVFGAWVFVLVLGPNRMFRDTVVERAYVALTETLPCYLERSLRRCGIGEALAGRAERVWGALFGRRNPLFQITAVVLYWAGLAAFFTQAAPFIPNRYVSAWQWLPICATLVANISFYTAACVSDPGVVDATNVEAACRVFDYDRLLFFDSQCRTCLQRKPARSKHCSACQCCVQMADHHCIWLNNCVGLRNTRWFLGFLATFCVVCFYGLYLTGAVILELRHVRGLVDAPVIWDEMGEPIVLSFKSSVLYLFDDRPLLAVLFVLLLVLAPAIGIFTAYQLRITMLGYTSNEESKWLNVADAIADGVVFAVRESDHSTREIAQVIEKEDQPADPRPRRQITHLRDVQNMYNRGPWDNFKFVLFPPLGPVPRKPHAA</sequence>
<keyword evidence="13" id="KW-1185">Reference proteome</keyword>
<feature type="domain" description="Palmitoyltransferase DHHC" evidence="11">
    <location>
        <begin position="180"/>
        <end position="325"/>
    </location>
</feature>
<dbReference type="GO" id="GO:0016020">
    <property type="term" value="C:membrane"/>
    <property type="evidence" value="ECO:0007669"/>
    <property type="project" value="UniProtKB-SubCell"/>
</dbReference>
<dbReference type="InterPro" id="IPR039859">
    <property type="entry name" value="PFA4/ZDH16/20/ERF2-like"/>
</dbReference>
<dbReference type="AlphaFoldDB" id="A0A9W8HZM0"/>
<evidence type="ECO:0000256" key="10">
    <source>
        <dbReference type="RuleBase" id="RU079119"/>
    </source>
</evidence>
<reference evidence="12" key="1">
    <citation type="submission" date="2022-07" db="EMBL/GenBank/DDBJ databases">
        <title>Phylogenomic reconstructions and comparative analyses of Kickxellomycotina fungi.</title>
        <authorList>
            <person name="Reynolds N.K."/>
            <person name="Stajich J.E."/>
            <person name="Barry K."/>
            <person name="Grigoriev I.V."/>
            <person name="Crous P."/>
            <person name="Smith M.E."/>
        </authorList>
    </citation>
    <scope>NUCLEOTIDE SEQUENCE</scope>
    <source>
        <strain evidence="12">NRRL 1565</strain>
    </source>
</reference>
<comment type="subcellular location">
    <subcellularLocation>
        <location evidence="1">Membrane</location>
        <topology evidence="1">Multi-pass membrane protein</topology>
    </subcellularLocation>
</comment>
<dbReference type="GO" id="GO:0005783">
    <property type="term" value="C:endoplasmic reticulum"/>
    <property type="evidence" value="ECO:0007669"/>
    <property type="project" value="TreeGrafter"/>
</dbReference>
<dbReference type="OrthoDB" id="9909019at2759"/>
<dbReference type="GO" id="GO:0019706">
    <property type="term" value="F:protein-cysteine S-palmitoyltransferase activity"/>
    <property type="evidence" value="ECO:0007669"/>
    <property type="project" value="UniProtKB-EC"/>
</dbReference>
<organism evidence="12 13">
    <name type="scientific">Coemansia guatemalensis</name>
    <dbReference type="NCBI Taxonomy" id="2761395"/>
    <lineage>
        <taxon>Eukaryota</taxon>
        <taxon>Fungi</taxon>
        <taxon>Fungi incertae sedis</taxon>
        <taxon>Zoopagomycota</taxon>
        <taxon>Kickxellomycotina</taxon>
        <taxon>Kickxellomycetes</taxon>
        <taxon>Kickxellales</taxon>
        <taxon>Kickxellaceae</taxon>
        <taxon>Coemansia</taxon>
    </lineage>
</organism>
<evidence type="ECO:0000256" key="9">
    <source>
        <dbReference type="ARBA" id="ARBA00048048"/>
    </source>
</evidence>
<evidence type="ECO:0000256" key="3">
    <source>
        <dbReference type="ARBA" id="ARBA00022692"/>
    </source>
</evidence>
<evidence type="ECO:0000256" key="8">
    <source>
        <dbReference type="ARBA" id="ARBA00023315"/>
    </source>
</evidence>
<evidence type="ECO:0000256" key="6">
    <source>
        <dbReference type="ARBA" id="ARBA00023139"/>
    </source>
</evidence>
<keyword evidence="2 10" id="KW-0808">Transferase</keyword>
<evidence type="ECO:0000313" key="13">
    <source>
        <dbReference type="Proteomes" id="UP001140094"/>
    </source>
</evidence>
<gene>
    <name evidence="12" type="primary">SWF1</name>
    <name evidence="12" type="ORF">H4R20_000197</name>
</gene>
<proteinExistence type="inferred from homology"/>
<comment type="catalytic activity">
    <reaction evidence="9 10">
        <text>L-cysteinyl-[protein] + hexadecanoyl-CoA = S-hexadecanoyl-L-cysteinyl-[protein] + CoA</text>
        <dbReference type="Rhea" id="RHEA:36683"/>
        <dbReference type="Rhea" id="RHEA-COMP:10131"/>
        <dbReference type="Rhea" id="RHEA-COMP:11032"/>
        <dbReference type="ChEBI" id="CHEBI:29950"/>
        <dbReference type="ChEBI" id="CHEBI:57287"/>
        <dbReference type="ChEBI" id="CHEBI:57379"/>
        <dbReference type="ChEBI" id="CHEBI:74151"/>
        <dbReference type="EC" id="2.3.1.225"/>
    </reaction>
</comment>
<keyword evidence="8 10" id="KW-0012">Acyltransferase</keyword>
<evidence type="ECO:0000256" key="2">
    <source>
        <dbReference type="ARBA" id="ARBA00022679"/>
    </source>
</evidence>
<dbReference type="PROSITE" id="PS50216">
    <property type="entry name" value="DHHC"/>
    <property type="match status" value="1"/>
</dbReference>
<dbReference type="InterPro" id="IPR001594">
    <property type="entry name" value="Palmitoyltrfase_DHHC"/>
</dbReference>
<evidence type="ECO:0000256" key="1">
    <source>
        <dbReference type="ARBA" id="ARBA00004141"/>
    </source>
</evidence>
<dbReference type="PANTHER" id="PTHR22883">
    <property type="entry name" value="ZINC FINGER DHHC DOMAIN CONTAINING PROTEIN"/>
    <property type="match status" value="1"/>
</dbReference>
<dbReference type="EC" id="2.3.1.225" evidence="10"/>
<dbReference type="Proteomes" id="UP001140094">
    <property type="component" value="Unassembled WGS sequence"/>
</dbReference>
<comment type="domain">
    <text evidence="10">The DHHC domain is required for palmitoyltransferase activity.</text>
</comment>
<dbReference type="EMBL" id="JANBUO010000005">
    <property type="protein sequence ID" value="KAJ2809294.1"/>
    <property type="molecule type" value="Genomic_DNA"/>
</dbReference>
<evidence type="ECO:0000259" key="11">
    <source>
        <dbReference type="Pfam" id="PF01529"/>
    </source>
</evidence>
<dbReference type="GO" id="GO:0006612">
    <property type="term" value="P:protein targeting to membrane"/>
    <property type="evidence" value="ECO:0007669"/>
    <property type="project" value="TreeGrafter"/>
</dbReference>
<evidence type="ECO:0000256" key="7">
    <source>
        <dbReference type="ARBA" id="ARBA00023288"/>
    </source>
</evidence>
<feature type="transmembrane region" description="Helical" evidence="10">
    <location>
        <begin position="16"/>
        <end position="42"/>
    </location>
</feature>
<keyword evidence="4 10" id="KW-1133">Transmembrane helix</keyword>
<accession>A0A9W8HZM0</accession>
<keyword evidence="6" id="KW-0564">Palmitate</keyword>
<evidence type="ECO:0000313" key="12">
    <source>
        <dbReference type="EMBL" id="KAJ2809294.1"/>
    </source>
</evidence>
<evidence type="ECO:0000256" key="5">
    <source>
        <dbReference type="ARBA" id="ARBA00023136"/>
    </source>
</evidence>
<evidence type="ECO:0000256" key="4">
    <source>
        <dbReference type="ARBA" id="ARBA00022989"/>
    </source>
</evidence>
<comment type="similarity">
    <text evidence="10">Belongs to the DHHC palmitoyltransferase family.</text>
</comment>
<keyword evidence="5 10" id="KW-0472">Membrane</keyword>
<feature type="transmembrane region" description="Helical" evidence="10">
    <location>
        <begin position="287"/>
        <end position="308"/>
    </location>
</feature>
<comment type="caution">
    <text evidence="12">The sequence shown here is derived from an EMBL/GenBank/DDBJ whole genome shotgun (WGS) entry which is preliminary data.</text>
</comment>
<keyword evidence="7" id="KW-0449">Lipoprotein</keyword>
<feature type="transmembrane region" description="Helical" evidence="10">
    <location>
        <begin position="224"/>
        <end position="248"/>
    </location>
</feature>